<dbReference type="SMART" id="SM00827">
    <property type="entry name" value="PKS_AT"/>
    <property type="match status" value="1"/>
</dbReference>
<gene>
    <name evidence="7" type="primary">fabD</name>
    <name evidence="7" type="ORF">CUN48_01150</name>
</gene>
<dbReference type="Gene3D" id="3.30.70.250">
    <property type="entry name" value="Malonyl-CoA ACP transacylase, ACP-binding"/>
    <property type="match status" value="1"/>
</dbReference>
<dbReference type="Pfam" id="PF00698">
    <property type="entry name" value="Acyl_transf_1"/>
    <property type="match status" value="1"/>
</dbReference>
<dbReference type="NCBIfam" id="TIGR00128">
    <property type="entry name" value="fabD"/>
    <property type="match status" value="1"/>
</dbReference>
<comment type="caution">
    <text evidence="7">The sequence shown here is derived from an EMBL/GenBank/DDBJ whole genome shotgun (WGS) entry which is preliminary data.</text>
</comment>
<evidence type="ECO:0000313" key="7">
    <source>
        <dbReference type="EMBL" id="PJF48897.1"/>
    </source>
</evidence>
<dbReference type="InterPro" id="IPR014043">
    <property type="entry name" value="Acyl_transferase_dom"/>
</dbReference>
<evidence type="ECO:0000256" key="4">
    <source>
        <dbReference type="PIRNR" id="PIRNR000446"/>
    </source>
</evidence>
<sequence length="284" mass="29968">MGREQAQHRPIVKGIFARADAVLSYPLSHLCWHGPEAELNDTLHAQPAIFTHSVAIHEMVRLSGEIEAPAFVAGHSLGELSALCAAGALAFEDGVKLTRERGRLMKEAGERTPGGMAAVIGLDANALRAVCQEASQQHAPGVVVANDNAPGQIVISGGKMAVEAASALAKARGAKRVVPLNVSVASHSPLMAEIADEFARLVERTPIAPAAVPVVANTSARPITHPDDIRAELAAQLTAPVRWVESVRFLRDQGVTRFVELGPKDVLCGLIRRIAAEAETRAIG</sequence>
<dbReference type="InterPro" id="IPR004410">
    <property type="entry name" value="Malonyl_CoA-ACP_transAc_FabD"/>
</dbReference>
<dbReference type="InterPro" id="IPR001227">
    <property type="entry name" value="Ac_transferase_dom_sf"/>
</dbReference>
<evidence type="ECO:0000256" key="1">
    <source>
        <dbReference type="ARBA" id="ARBA00022679"/>
    </source>
</evidence>
<dbReference type="EMBL" id="PGTN01000004">
    <property type="protein sequence ID" value="PJF48897.1"/>
    <property type="molecule type" value="Genomic_DNA"/>
</dbReference>
<evidence type="ECO:0000259" key="6">
    <source>
        <dbReference type="SMART" id="SM00827"/>
    </source>
</evidence>
<protein>
    <recommendedName>
        <fullName evidence="4">Malonyl CoA-acyl carrier protein transacylase</fullName>
        <ecNumber evidence="4">2.3.1.39</ecNumber>
    </recommendedName>
</protein>
<dbReference type="SUPFAM" id="SSF55048">
    <property type="entry name" value="Probable ACP-binding domain of malonyl-CoA ACP transacylase"/>
    <property type="match status" value="1"/>
</dbReference>
<feature type="active site" evidence="5">
    <location>
        <position position="187"/>
    </location>
</feature>
<dbReference type="GO" id="GO:0005829">
    <property type="term" value="C:cytosol"/>
    <property type="evidence" value="ECO:0007669"/>
    <property type="project" value="TreeGrafter"/>
</dbReference>
<dbReference type="EC" id="2.3.1.39" evidence="4"/>
<dbReference type="PIRSF" id="PIRSF000446">
    <property type="entry name" value="Mct"/>
    <property type="match status" value="1"/>
</dbReference>
<organism evidence="7 8">
    <name type="scientific">Candidatus Thermofonsia Clade 3 bacterium</name>
    <dbReference type="NCBI Taxonomy" id="2364212"/>
    <lineage>
        <taxon>Bacteria</taxon>
        <taxon>Bacillati</taxon>
        <taxon>Chloroflexota</taxon>
        <taxon>Candidatus Thermofontia</taxon>
        <taxon>Candidatus Thermofonsia Clade 3</taxon>
    </lineage>
</organism>
<dbReference type="GO" id="GO:0006633">
    <property type="term" value="P:fatty acid biosynthetic process"/>
    <property type="evidence" value="ECO:0007669"/>
    <property type="project" value="TreeGrafter"/>
</dbReference>
<evidence type="ECO:0000313" key="8">
    <source>
        <dbReference type="Proteomes" id="UP000230790"/>
    </source>
</evidence>
<dbReference type="InterPro" id="IPR050858">
    <property type="entry name" value="Mal-CoA-ACP_Trans/PKS_FabD"/>
</dbReference>
<feature type="active site" evidence="5">
    <location>
        <position position="76"/>
    </location>
</feature>
<evidence type="ECO:0000256" key="2">
    <source>
        <dbReference type="ARBA" id="ARBA00023315"/>
    </source>
</evidence>
<evidence type="ECO:0000256" key="3">
    <source>
        <dbReference type="ARBA" id="ARBA00048462"/>
    </source>
</evidence>
<dbReference type="Gene3D" id="3.40.366.10">
    <property type="entry name" value="Malonyl-Coenzyme A Acyl Carrier Protein, domain 2"/>
    <property type="match status" value="1"/>
</dbReference>
<dbReference type="AlphaFoldDB" id="A0A2M8QGG9"/>
<proteinExistence type="inferred from homology"/>
<comment type="catalytic activity">
    <reaction evidence="3 4">
        <text>holo-[ACP] + malonyl-CoA = malonyl-[ACP] + CoA</text>
        <dbReference type="Rhea" id="RHEA:41792"/>
        <dbReference type="Rhea" id="RHEA-COMP:9623"/>
        <dbReference type="Rhea" id="RHEA-COMP:9685"/>
        <dbReference type="ChEBI" id="CHEBI:57287"/>
        <dbReference type="ChEBI" id="CHEBI:57384"/>
        <dbReference type="ChEBI" id="CHEBI:64479"/>
        <dbReference type="ChEBI" id="CHEBI:78449"/>
        <dbReference type="EC" id="2.3.1.39"/>
    </reaction>
</comment>
<dbReference type="GO" id="GO:0004314">
    <property type="term" value="F:[acyl-carrier-protein] S-malonyltransferase activity"/>
    <property type="evidence" value="ECO:0007669"/>
    <property type="project" value="UniProtKB-EC"/>
</dbReference>
<comment type="similarity">
    <text evidence="4">Belongs to the fabD family.</text>
</comment>
<feature type="domain" description="Malonyl-CoA:ACP transacylase (MAT)" evidence="6">
    <location>
        <begin position="1"/>
        <end position="283"/>
    </location>
</feature>
<dbReference type="InterPro" id="IPR016036">
    <property type="entry name" value="Malonyl_transacylase_ACP-bd"/>
</dbReference>
<dbReference type="PANTHER" id="PTHR42681:SF1">
    <property type="entry name" value="MALONYL-COA-ACYL CARRIER PROTEIN TRANSACYLASE, MITOCHONDRIAL"/>
    <property type="match status" value="1"/>
</dbReference>
<dbReference type="InterPro" id="IPR024925">
    <property type="entry name" value="Malonyl_CoA-ACP_transAc"/>
</dbReference>
<name>A0A2M8QGG9_9CHLR</name>
<dbReference type="SUPFAM" id="SSF52151">
    <property type="entry name" value="FabD/lysophospholipase-like"/>
    <property type="match status" value="1"/>
</dbReference>
<keyword evidence="1 4" id="KW-0808">Transferase</keyword>
<dbReference type="FunFam" id="3.30.70.250:FF:000001">
    <property type="entry name" value="Malonyl CoA-acyl carrier protein transacylase"/>
    <property type="match status" value="1"/>
</dbReference>
<keyword evidence="2 4" id="KW-0012">Acyltransferase</keyword>
<dbReference type="PANTHER" id="PTHR42681">
    <property type="entry name" value="MALONYL-COA-ACYL CARRIER PROTEIN TRANSACYLASE, MITOCHONDRIAL"/>
    <property type="match status" value="1"/>
</dbReference>
<dbReference type="InterPro" id="IPR016035">
    <property type="entry name" value="Acyl_Trfase/lysoPLipase"/>
</dbReference>
<reference evidence="7 8" key="1">
    <citation type="submission" date="2017-11" db="EMBL/GenBank/DDBJ databases">
        <title>Evolution of Phototrophy in the Chloroflexi Phylum Driven by Horizontal Gene Transfer.</title>
        <authorList>
            <person name="Ward L.M."/>
            <person name="Hemp J."/>
            <person name="Shih P.M."/>
            <person name="Mcglynn S.E."/>
            <person name="Fischer W."/>
        </authorList>
    </citation>
    <scope>NUCLEOTIDE SEQUENCE [LARGE SCALE GENOMIC DNA]</scope>
    <source>
        <strain evidence="7">JP3_7</strain>
    </source>
</reference>
<dbReference type="Proteomes" id="UP000230790">
    <property type="component" value="Unassembled WGS sequence"/>
</dbReference>
<accession>A0A2M8QGG9</accession>
<evidence type="ECO:0000256" key="5">
    <source>
        <dbReference type="PIRSR" id="PIRSR000446-1"/>
    </source>
</evidence>